<dbReference type="GO" id="GO:0012505">
    <property type="term" value="C:endomembrane system"/>
    <property type="evidence" value="ECO:0007669"/>
    <property type="project" value="UniProtKB-SubCell"/>
</dbReference>
<gene>
    <name evidence="6" type="ORF">AVDCRST_MAG25-2736</name>
</gene>
<dbReference type="AlphaFoldDB" id="A0A6J4RRP5"/>
<evidence type="ECO:0000313" key="6">
    <source>
        <dbReference type="EMBL" id="CAA9480518.1"/>
    </source>
</evidence>
<evidence type="ECO:0000256" key="1">
    <source>
        <dbReference type="ARBA" id="ARBA00004127"/>
    </source>
</evidence>
<proteinExistence type="predicted"/>
<dbReference type="EMBL" id="CADCVI010000181">
    <property type="protein sequence ID" value="CAA9480518.1"/>
    <property type="molecule type" value="Genomic_DNA"/>
</dbReference>
<evidence type="ECO:0000256" key="3">
    <source>
        <dbReference type="ARBA" id="ARBA00022989"/>
    </source>
</evidence>
<dbReference type="Gene3D" id="1.20.120.1630">
    <property type="match status" value="1"/>
</dbReference>
<dbReference type="GO" id="GO:0016740">
    <property type="term" value="F:transferase activity"/>
    <property type="evidence" value="ECO:0007669"/>
    <property type="project" value="UniProtKB-ARBA"/>
</dbReference>
<name>A0A6J4RRP5_9ACTN</name>
<keyword evidence="4 5" id="KW-0472">Membrane</keyword>
<dbReference type="InterPro" id="IPR007318">
    <property type="entry name" value="Phopholipid_MeTrfase"/>
</dbReference>
<evidence type="ECO:0000256" key="2">
    <source>
        <dbReference type="ARBA" id="ARBA00022692"/>
    </source>
</evidence>
<evidence type="ECO:0008006" key="7">
    <source>
        <dbReference type="Google" id="ProtNLM"/>
    </source>
</evidence>
<feature type="transmembrane region" description="Helical" evidence="5">
    <location>
        <begin position="12"/>
        <end position="30"/>
    </location>
</feature>
<protein>
    <recommendedName>
        <fullName evidence="7">Isoprenylcysteine carboxylmethyltransferase family protein</fullName>
    </recommendedName>
</protein>
<evidence type="ECO:0000256" key="5">
    <source>
        <dbReference type="SAM" id="Phobius"/>
    </source>
</evidence>
<reference evidence="6" key="1">
    <citation type="submission" date="2020-02" db="EMBL/GenBank/DDBJ databases">
        <authorList>
            <person name="Meier V. D."/>
        </authorList>
    </citation>
    <scope>NUCLEOTIDE SEQUENCE</scope>
    <source>
        <strain evidence="6">AVDCRST_MAG25</strain>
    </source>
</reference>
<evidence type="ECO:0000256" key="4">
    <source>
        <dbReference type="ARBA" id="ARBA00023136"/>
    </source>
</evidence>
<comment type="subcellular location">
    <subcellularLocation>
        <location evidence="1">Endomembrane system</location>
        <topology evidence="1">Multi-pass membrane protein</topology>
    </subcellularLocation>
</comment>
<keyword evidence="3 5" id="KW-1133">Transmembrane helix</keyword>
<dbReference type="Pfam" id="PF04191">
    <property type="entry name" value="PEMT"/>
    <property type="match status" value="1"/>
</dbReference>
<dbReference type="PANTHER" id="PTHR12714">
    <property type="entry name" value="PROTEIN-S ISOPRENYLCYSTEINE O-METHYLTRANSFERASE"/>
    <property type="match status" value="1"/>
</dbReference>
<feature type="transmembrane region" description="Helical" evidence="5">
    <location>
        <begin position="42"/>
        <end position="62"/>
    </location>
</feature>
<organism evidence="6">
    <name type="scientific">uncultured Rubrobacteraceae bacterium</name>
    <dbReference type="NCBI Taxonomy" id="349277"/>
    <lineage>
        <taxon>Bacteria</taxon>
        <taxon>Bacillati</taxon>
        <taxon>Actinomycetota</taxon>
        <taxon>Rubrobacteria</taxon>
        <taxon>Rubrobacterales</taxon>
        <taxon>Rubrobacteraceae</taxon>
        <taxon>environmental samples</taxon>
    </lineage>
</organism>
<keyword evidence="2 5" id="KW-0812">Transmembrane</keyword>
<feature type="transmembrane region" description="Helical" evidence="5">
    <location>
        <begin position="95"/>
        <end position="125"/>
    </location>
</feature>
<accession>A0A6J4RRP5</accession>
<sequence length="156" mass="16798">MGDDGRDNAGVVAPPPLIYLLPLLLGLLLNRRIGASFLPAGATRLVGAPLVAGGLSLGIWFLRALRGAGTPVDPREPVAALVTSGPYRYSRNPGYLAMAMIYAGVSSLANSLPSILLLPVALGVIRRGVIEREERYLERSFGAEYLAYRARVRRWL</sequence>
<dbReference type="PANTHER" id="PTHR12714:SF24">
    <property type="entry name" value="SLR1182 PROTEIN"/>
    <property type="match status" value="1"/>
</dbReference>